<name>A0A061DAM4_BABBI</name>
<dbReference type="VEuPathDB" id="PiroplasmaDB:BBBOND_0110630"/>
<organism evidence="1 2">
    <name type="scientific">Babesia bigemina</name>
    <dbReference type="NCBI Taxonomy" id="5866"/>
    <lineage>
        <taxon>Eukaryota</taxon>
        <taxon>Sar</taxon>
        <taxon>Alveolata</taxon>
        <taxon>Apicomplexa</taxon>
        <taxon>Aconoidasida</taxon>
        <taxon>Piroplasmida</taxon>
        <taxon>Babesiidae</taxon>
        <taxon>Babesia</taxon>
    </lineage>
</organism>
<sequence length="292" mass="31054">MSQLGVSYRNGDDIDWQKCLGNRRCRNGTTQRNPLKSIVNSKLVEGDDVGGLDQTDDLVVAVGVRVVVRLVVSATLLLHAALLLLSLSETELLNQVGDLVGVDDVVQDGARHLQLLDTVGERDLGRGLTPRHTLNLDVLDQTQHLVEVGLHAGGLDVDDQRRLGGLALLALACLHSLHLLLHGVILVFVIVTEQVDVVGLLLLHGEGSLGEVSGGILGPGADVTEPPVDVCELRSARGVAELAEHSEIVGGGSLATGHEAVVGKVFVQLDEALAASDFAKVNLEVRHCVWQW</sequence>
<protein>
    <submittedName>
        <fullName evidence="1">Uncharacterized protein</fullName>
    </submittedName>
</protein>
<accession>A0A061DAM4</accession>
<gene>
    <name evidence="1" type="ORF">BBBOND_0110630</name>
</gene>
<dbReference type="RefSeq" id="XP_012766951.1">
    <property type="nucleotide sequence ID" value="XM_012911497.1"/>
</dbReference>
<reference evidence="2" key="1">
    <citation type="journal article" date="2014" name="Nucleic Acids Res.">
        <title>The evolutionary dynamics of variant antigen genes in Babesia reveal a history of genomic innovation underlying host-parasite interaction.</title>
        <authorList>
            <person name="Jackson A.P."/>
            <person name="Otto T.D."/>
            <person name="Darby A."/>
            <person name="Ramaprasad A."/>
            <person name="Xia D."/>
            <person name="Echaide I.E."/>
            <person name="Farber M."/>
            <person name="Gahlot S."/>
            <person name="Gamble J."/>
            <person name="Gupta D."/>
            <person name="Gupta Y."/>
            <person name="Jackson L."/>
            <person name="Malandrin L."/>
            <person name="Malas T.B."/>
            <person name="Moussa E."/>
            <person name="Nair M."/>
            <person name="Reid A.J."/>
            <person name="Sanders M."/>
            <person name="Sharma J."/>
            <person name="Tracey A."/>
            <person name="Quail M.A."/>
            <person name="Weir W."/>
            <person name="Wastling J.M."/>
            <person name="Hall N."/>
            <person name="Willadsen P."/>
            <person name="Lingelbach K."/>
            <person name="Shiels B."/>
            <person name="Tait A."/>
            <person name="Berriman M."/>
            <person name="Allred D.R."/>
            <person name="Pain A."/>
        </authorList>
    </citation>
    <scope>NUCLEOTIDE SEQUENCE [LARGE SCALE GENOMIC DNA]</scope>
    <source>
        <strain evidence="2">Bond</strain>
    </source>
</reference>
<dbReference type="KEGG" id="bbig:BBBOND_0110630"/>
<dbReference type="Proteomes" id="UP000033188">
    <property type="component" value="Chromosome 1"/>
</dbReference>
<evidence type="ECO:0000313" key="1">
    <source>
        <dbReference type="EMBL" id="CDR94765.1"/>
    </source>
</evidence>
<dbReference type="EMBL" id="LK391707">
    <property type="protein sequence ID" value="CDR94765.1"/>
    <property type="molecule type" value="Genomic_DNA"/>
</dbReference>
<dbReference type="AlphaFoldDB" id="A0A061DAM4"/>
<keyword evidence="2" id="KW-1185">Reference proteome</keyword>
<proteinExistence type="predicted"/>
<dbReference type="GeneID" id="24563306"/>
<evidence type="ECO:0000313" key="2">
    <source>
        <dbReference type="Proteomes" id="UP000033188"/>
    </source>
</evidence>